<protein>
    <submittedName>
        <fullName evidence="3">Glycosyltransferase</fullName>
    </submittedName>
</protein>
<evidence type="ECO:0000313" key="3">
    <source>
        <dbReference type="EMBL" id="TKK90152.1"/>
    </source>
</evidence>
<organism evidence="3 4">
    <name type="scientific">Herbidospora galbida</name>
    <dbReference type="NCBI Taxonomy" id="2575442"/>
    <lineage>
        <taxon>Bacteria</taxon>
        <taxon>Bacillati</taxon>
        <taxon>Actinomycetota</taxon>
        <taxon>Actinomycetes</taxon>
        <taxon>Streptosporangiales</taxon>
        <taxon>Streptosporangiaceae</taxon>
        <taxon>Herbidospora</taxon>
    </lineage>
</organism>
<evidence type="ECO:0000313" key="4">
    <source>
        <dbReference type="Proteomes" id="UP000308705"/>
    </source>
</evidence>
<dbReference type="GO" id="GO:0016740">
    <property type="term" value="F:transferase activity"/>
    <property type="evidence" value="ECO:0007669"/>
    <property type="project" value="UniProtKB-KW"/>
</dbReference>
<dbReference type="PANTHER" id="PTHR43685:SF3">
    <property type="entry name" value="SLR2126 PROTEIN"/>
    <property type="match status" value="1"/>
</dbReference>
<keyword evidence="3" id="KW-0808">Transferase</keyword>
<gene>
    <name evidence="3" type="ORF">FDA94_06970</name>
</gene>
<dbReference type="InterPro" id="IPR029044">
    <property type="entry name" value="Nucleotide-diphossugar_trans"/>
</dbReference>
<dbReference type="EMBL" id="SZQA01000004">
    <property type="protein sequence ID" value="TKK90152.1"/>
    <property type="molecule type" value="Genomic_DNA"/>
</dbReference>
<feature type="domain" description="Glycosyltransferase 2-like" evidence="2">
    <location>
        <begin position="28"/>
        <end position="140"/>
    </location>
</feature>
<reference evidence="3 4" key="1">
    <citation type="submission" date="2019-04" db="EMBL/GenBank/DDBJ databases">
        <title>Herbidospora sp. NEAU-GS14.nov., a novel actinomycete isolated from soil.</title>
        <authorList>
            <person name="Han L."/>
        </authorList>
    </citation>
    <scope>NUCLEOTIDE SEQUENCE [LARGE SCALE GENOMIC DNA]</scope>
    <source>
        <strain evidence="3 4">NEAU-GS14</strain>
    </source>
</reference>
<dbReference type="InterPro" id="IPR001173">
    <property type="entry name" value="Glyco_trans_2-like"/>
</dbReference>
<keyword evidence="1" id="KW-0175">Coiled coil</keyword>
<dbReference type="SUPFAM" id="SSF53448">
    <property type="entry name" value="Nucleotide-diphospho-sugar transferases"/>
    <property type="match status" value="1"/>
</dbReference>
<dbReference type="Pfam" id="PF00535">
    <property type="entry name" value="Glycos_transf_2"/>
    <property type="match status" value="1"/>
</dbReference>
<accession>A0A4U3MN80</accession>
<dbReference type="RefSeq" id="WP_137246191.1">
    <property type="nucleotide sequence ID" value="NZ_SZQA01000004.1"/>
</dbReference>
<evidence type="ECO:0000256" key="1">
    <source>
        <dbReference type="SAM" id="Coils"/>
    </source>
</evidence>
<dbReference type="AlphaFoldDB" id="A0A4U3MN80"/>
<keyword evidence="4" id="KW-1185">Reference proteome</keyword>
<evidence type="ECO:0000259" key="2">
    <source>
        <dbReference type="Pfam" id="PF00535"/>
    </source>
</evidence>
<feature type="coiled-coil region" evidence="1">
    <location>
        <begin position="487"/>
        <end position="514"/>
    </location>
</feature>
<dbReference type="Proteomes" id="UP000308705">
    <property type="component" value="Unassembled WGS sequence"/>
</dbReference>
<sequence>MTARVPRNDYGVLVPPCPDSWQPGKTVSIVIPARDCQRKLDLTLAALAVQDYPAHLMEVIVVDDGGPLTVPPGVRLVPNEGWGIAWAIRTGFGYATGEVVLRLDADVVPSRGHVSAHMRWHHAADYLVVLGSLRFTASETGLPPVWALREAVRDGREAALFEECEGHTWWHQLVDEHDGLRRAPSPLLHRVHVGASVSQHHDLWTQAGGIDTSLVLAEDTDLGYRLTQAGAVFVPELEAPAWHLGRSTLMRRQTEVKRYNAPFVADRIPYRRFLRTEGGRQWLVPYVDVVIDTRGASYEHVRGGADAALVSTLPDVRVTLVGEWSQLHDGRRSAFDDPRLDARLIKGGYEHDGRVRLVEDPGPTSAPAPFRLVCPPGWTIAAQTLATLIEKADATDLGLLHIALTETHEGIVTARLERTAAIARARHVIKDGEEFDDVVHELYGSEWLDGEELGFAPVDTGVKPPIVSRNTEAAHWRALAIDRKIAAGRLEKQVHALERQVAALEKKAAKGTADTARWQAKAENWRVQTVRLQRRGERTVFKRALRKARRLLG</sequence>
<comment type="caution">
    <text evidence="3">The sequence shown here is derived from an EMBL/GenBank/DDBJ whole genome shotgun (WGS) entry which is preliminary data.</text>
</comment>
<dbReference type="PANTHER" id="PTHR43685">
    <property type="entry name" value="GLYCOSYLTRANSFERASE"/>
    <property type="match status" value="1"/>
</dbReference>
<name>A0A4U3MN80_9ACTN</name>
<dbReference type="OrthoDB" id="5168148at2"/>
<dbReference type="InterPro" id="IPR050834">
    <property type="entry name" value="Glycosyltransf_2"/>
</dbReference>
<dbReference type="Gene3D" id="3.90.550.10">
    <property type="entry name" value="Spore Coat Polysaccharide Biosynthesis Protein SpsA, Chain A"/>
    <property type="match status" value="1"/>
</dbReference>
<proteinExistence type="predicted"/>